<gene>
    <name evidence="1" type="ORF">TNCT_76071</name>
</gene>
<accession>A0A8X6GMN5</accession>
<dbReference type="EMBL" id="BMAO01006326">
    <property type="protein sequence ID" value="GFR07726.1"/>
    <property type="molecule type" value="Genomic_DNA"/>
</dbReference>
<evidence type="ECO:0000313" key="2">
    <source>
        <dbReference type="Proteomes" id="UP000887116"/>
    </source>
</evidence>
<evidence type="ECO:0000313" key="1">
    <source>
        <dbReference type="EMBL" id="GFR07726.1"/>
    </source>
</evidence>
<name>A0A8X6GMN5_TRICU</name>
<organism evidence="1 2">
    <name type="scientific">Trichonephila clavata</name>
    <name type="common">Joro spider</name>
    <name type="synonym">Nephila clavata</name>
    <dbReference type="NCBI Taxonomy" id="2740835"/>
    <lineage>
        <taxon>Eukaryota</taxon>
        <taxon>Metazoa</taxon>
        <taxon>Ecdysozoa</taxon>
        <taxon>Arthropoda</taxon>
        <taxon>Chelicerata</taxon>
        <taxon>Arachnida</taxon>
        <taxon>Araneae</taxon>
        <taxon>Araneomorphae</taxon>
        <taxon>Entelegynae</taxon>
        <taxon>Araneoidea</taxon>
        <taxon>Nephilidae</taxon>
        <taxon>Trichonephila</taxon>
    </lineage>
</organism>
<sequence length="68" mass="7697">MTAITTQLLPTITSSYVIQISKRYYPNLWGHIRVPPVAQSLLILSDLFLKPSREEGYDPILKSTPPVQ</sequence>
<dbReference type="Proteomes" id="UP000887116">
    <property type="component" value="Unassembled WGS sequence"/>
</dbReference>
<reference evidence="1" key="1">
    <citation type="submission" date="2020-07" db="EMBL/GenBank/DDBJ databases">
        <title>Multicomponent nature underlies the extraordinary mechanical properties of spider dragline silk.</title>
        <authorList>
            <person name="Kono N."/>
            <person name="Nakamura H."/>
            <person name="Mori M."/>
            <person name="Yoshida Y."/>
            <person name="Ohtoshi R."/>
            <person name="Malay A.D."/>
            <person name="Moran D.A.P."/>
            <person name="Tomita M."/>
            <person name="Numata K."/>
            <person name="Arakawa K."/>
        </authorList>
    </citation>
    <scope>NUCLEOTIDE SEQUENCE</scope>
</reference>
<proteinExistence type="predicted"/>
<protein>
    <submittedName>
        <fullName evidence="1">Uncharacterized protein</fullName>
    </submittedName>
</protein>
<dbReference type="AlphaFoldDB" id="A0A8X6GMN5"/>
<keyword evidence="2" id="KW-1185">Reference proteome</keyword>
<comment type="caution">
    <text evidence="1">The sequence shown here is derived from an EMBL/GenBank/DDBJ whole genome shotgun (WGS) entry which is preliminary data.</text>
</comment>